<dbReference type="Gene3D" id="2.40.160.50">
    <property type="entry name" value="membrane protein fhac: a member of the omp85/tpsb transporter family"/>
    <property type="match status" value="1"/>
</dbReference>
<dbReference type="EMBL" id="LT629740">
    <property type="protein sequence ID" value="SDT67672.1"/>
    <property type="molecule type" value="Genomic_DNA"/>
</dbReference>
<evidence type="ECO:0000256" key="2">
    <source>
        <dbReference type="ARBA" id="ARBA00023136"/>
    </source>
</evidence>
<feature type="signal peptide" evidence="3">
    <location>
        <begin position="1"/>
        <end position="30"/>
    </location>
</feature>
<evidence type="ECO:0000313" key="6">
    <source>
        <dbReference type="Proteomes" id="UP000199679"/>
    </source>
</evidence>
<protein>
    <submittedName>
        <fullName evidence="5">Surface antigen</fullName>
    </submittedName>
</protein>
<comment type="subcellular location">
    <subcellularLocation>
        <location evidence="1">Membrane</location>
    </subcellularLocation>
</comment>
<accession>A0A1H2CBQ1</accession>
<evidence type="ECO:0000259" key="4">
    <source>
        <dbReference type="Pfam" id="PF01103"/>
    </source>
</evidence>
<feature type="domain" description="Bacterial surface antigen (D15)" evidence="4">
    <location>
        <begin position="238"/>
        <end position="429"/>
    </location>
</feature>
<evidence type="ECO:0000256" key="1">
    <source>
        <dbReference type="ARBA" id="ARBA00004370"/>
    </source>
</evidence>
<keyword evidence="3" id="KW-0732">Signal</keyword>
<sequence length="445" mass="49695">MQFNSVYKKPSLLKFLFLSLFINIGGFAYSQTVPADSLKADSLHPEVVKKMPSRSYNINKQYDFGDLTRNIIHPHKKADTLHHGSGITVVPNIAANPTIGAQIGIKAVAGRRLGTDPSTLLSVGATSASITSKGIIYFYLNHNIFTNANKWNFQGSLVVSKTVTPDYGVGIGRDLSTTNDLAKILEDPTHKVYPIHSYFFQVREKAYKEISKGLFLGAGMSFDIRRDIQNKDSTDHSTPSGVYNTQHDLPQDHYSANGFLFNVEYTTRDNPNRAYKGIYFDAGFRINQTWIGSTKNAVQFTTDIRKYISLSEENPETVFALWNWGSYLLSGTIPYLELPGTARDGTFRSGRGYTTQYFKGTEFNDTEAEFRFPILANKFISGVAFGNLQTGNDEQGTKIFQVFQPGYGAGLRVLFNKATRTNLALDYAFGRFGNKGFFLNLNEAF</sequence>
<reference evidence="5 6" key="1">
    <citation type="submission" date="2016-10" db="EMBL/GenBank/DDBJ databases">
        <authorList>
            <person name="de Groot N.N."/>
        </authorList>
    </citation>
    <scope>NUCLEOTIDE SEQUENCE [LARGE SCALE GENOMIC DNA]</scope>
    <source>
        <strain evidence="5 6">MP1X4</strain>
    </source>
</reference>
<dbReference type="InterPro" id="IPR000184">
    <property type="entry name" value="Bac_surfAg_D15"/>
</dbReference>
<keyword evidence="6" id="KW-1185">Reference proteome</keyword>
<dbReference type="OrthoDB" id="621220at2"/>
<dbReference type="Proteomes" id="UP000199679">
    <property type="component" value="Chromosome I"/>
</dbReference>
<dbReference type="GO" id="GO:0019867">
    <property type="term" value="C:outer membrane"/>
    <property type="evidence" value="ECO:0007669"/>
    <property type="project" value="InterPro"/>
</dbReference>
<keyword evidence="2" id="KW-0472">Membrane</keyword>
<dbReference type="RefSeq" id="WP_091379356.1">
    <property type="nucleotide sequence ID" value="NZ_LT629740.1"/>
</dbReference>
<dbReference type="AlphaFoldDB" id="A0A1H2CBQ1"/>
<evidence type="ECO:0000256" key="3">
    <source>
        <dbReference type="SAM" id="SignalP"/>
    </source>
</evidence>
<feature type="chain" id="PRO_5009270922" evidence="3">
    <location>
        <begin position="31"/>
        <end position="445"/>
    </location>
</feature>
<dbReference type="Pfam" id="PF01103">
    <property type="entry name" value="Omp85"/>
    <property type="match status" value="1"/>
</dbReference>
<dbReference type="STRING" id="652787.SAMN05216490_4819"/>
<evidence type="ECO:0000313" key="5">
    <source>
        <dbReference type="EMBL" id="SDT67672.1"/>
    </source>
</evidence>
<name>A0A1H2CBQ1_MUCMA</name>
<organism evidence="5 6">
    <name type="scientific">Mucilaginibacter mallensis</name>
    <dbReference type="NCBI Taxonomy" id="652787"/>
    <lineage>
        <taxon>Bacteria</taxon>
        <taxon>Pseudomonadati</taxon>
        <taxon>Bacteroidota</taxon>
        <taxon>Sphingobacteriia</taxon>
        <taxon>Sphingobacteriales</taxon>
        <taxon>Sphingobacteriaceae</taxon>
        <taxon>Mucilaginibacter</taxon>
    </lineage>
</organism>
<gene>
    <name evidence="5" type="ORF">SAMN05216490_4819</name>
</gene>
<proteinExistence type="predicted"/>